<dbReference type="Proteomes" id="UP000008068">
    <property type="component" value="Unassembled WGS sequence"/>
</dbReference>
<gene>
    <name evidence="1" type="ORF">CAEBREN_16680</name>
</gene>
<organism evidence="2">
    <name type="scientific">Caenorhabditis brenneri</name>
    <name type="common">Nematode worm</name>
    <dbReference type="NCBI Taxonomy" id="135651"/>
    <lineage>
        <taxon>Eukaryota</taxon>
        <taxon>Metazoa</taxon>
        <taxon>Ecdysozoa</taxon>
        <taxon>Nematoda</taxon>
        <taxon>Chromadorea</taxon>
        <taxon>Rhabditida</taxon>
        <taxon>Rhabditina</taxon>
        <taxon>Rhabditomorpha</taxon>
        <taxon>Rhabditoidea</taxon>
        <taxon>Rhabditidae</taxon>
        <taxon>Peloderinae</taxon>
        <taxon>Caenorhabditis</taxon>
    </lineage>
</organism>
<dbReference type="EMBL" id="GL380011">
    <property type="protein sequence ID" value="EGT42285.1"/>
    <property type="molecule type" value="Genomic_DNA"/>
</dbReference>
<dbReference type="HOGENOM" id="CLU_1548970_0_0_1"/>
<evidence type="ECO:0000313" key="2">
    <source>
        <dbReference type="Proteomes" id="UP000008068"/>
    </source>
</evidence>
<name>G0P1C4_CAEBE</name>
<keyword evidence="2" id="KW-1185">Reference proteome</keyword>
<dbReference type="AlphaFoldDB" id="G0P1C4"/>
<proteinExistence type="predicted"/>
<evidence type="ECO:0000313" key="1">
    <source>
        <dbReference type="EMBL" id="EGT42285.1"/>
    </source>
</evidence>
<dbReference type="InParanoid" id="G0P1C4"/>
<protein>
    <submittedName>
        <fullName evidence="1">Uncharacterized protein</fullName>
    </submittedName>
</protein>
<sequence length="173" mass="20836">MQEHHKEYNIHKKRYLVENSKDYFQISCYVDENENDLVLKIKRVRVSITAKDTEKCPISFKPTATPIEHAFCMNRFMNNLWRKRTNILFKTPTFEFCSLSAYSEEPFPPEGYETEEDNELDDLEYSIEKVMKHHAAYDDSNKQYRISKDHYFQISIERKNDSLRFNIEKKKSN</sequence>
<reference evidence="2" key="1">
    <citation type="submission" date="2011-07" db="EMBL/GenBank/DDBJ databases">
        <authorList>
            <consortium name="Caenorhabditis brenneri Sequencing and Analysis Consortium"/>
            <person name="Wilson R.K."/>
        </authorList>
    </citation>
    <scope>NUCLEOTIDE SEQUENCE [LARGE SCALE GENOMIC DNA]</scope>
    <source>
        <strain evidence="2">PB2801</strain>
    </source>
</reference>
<accession>G0P1C4</accession>